<evidence type="ECO:0000259" key="2">
    <source>
        <dbReference type="Pfam" id="PF09335"/>
    </source>
</evidence>
<dbReference type="EMBL" id="JABBFW010000043">
    <property type="protein sequence ID" value="NML18887.1"/>
    <property type="molecule type" value="Genomic_DNA"/>
</dbReference>
<feature type="transmembrane region" description="Helical" evidence="1">
    <location>
        <begin position="44"/>
        <end position="64"/>
    </location>
</feature>
<dbReference type="PANTHER" id="PTHR42709:SF2">
    <property type="entry name" value="INNER MEMBRANE PROTEIN YOHD"/>
    <property type="match status" value="1"/>
</dbReference>
<reference evidence="3 4" key="1">
    <citation type="submission" date="2020-04" db="EMBL/GenBank/DDBJ databases">
        <title>Azohydromonas sp. isolated from soil.</title>
        <authorList>
            <person name="Dahal R.H."/>
        </authorList>
    </citation>
    <scope>NUCLEOTIDE SEQUENCE [LARGE SCALE GENOMIC DNA]</scope>
    <source>
        <strain evidence="3 4">G-1-1-14</strain>
    </source>
</reference>
<dbReference type="InterPro" id="IPR051311">
    <property type="entry name" value="DedA_domain"/>
</dbReference>
<proteinExistence type="predicted"/>
<dbReference type="Proteomes" id="UP000574067">
    <property type="component" value="Unassembled WGS sequence"/>
</dbReference>
<feature type="transmembrane region" description="Helical" evidence="1">
    <location>
        <begin position="12"/>
        <end position="32"/>
    </location>
</feature>
<feature type="transmembrane region" description="Helical" evidence="1">
    <location>
        <begin position="160"/>
        <end position="179"/>
    </location>
</feature>
<feature type="transmembrane region" description="Helical" evidence="1">
    <location>
        <begin position="93"/>
        <end position="115"/>
    </location>
</feature>
<evidence type="ECO:0000313" key="3">
    <source>
        <dbReference type="EMBL" id="NML18887.1"/>
    </source>
</evidence>
<organism evidence="3 4">
    <name type="scientific">Azohydromonas caseinilytica</name>
    <dbReference type="NCBI Taxonomy" id="2728836"/>
    <lineage>
        <taxon>Bacteria</taxon>
        <taxon>Pseudomonadati</taxon>
        <taxon>Pseudomonadota</taxon>
        <taxon>Betaproteobacteria</taxon>
        <taxon>Burkholderiales</taxon>
        <taxon>Sphaerotilaceae</taxon>
        <taxon>Azohydromonas</taxon>
    </lineage>
</organism>
<accession>A0A848FF78</accession>
<dbReference type="GO" id="GO:0005886">
    <property type="term" value="C:plasma membrane"/>
    <property type="evidence" value="ECO:0007669"/>
    <property type="project" value="TreeGrafter"/>
</dbReference>
<protein>
    <submittedName>
        <fullName evidence="3">DedA family protein</fullName>
    </submittedName>
</protein>
<evidence type="ECO:0000313" key="4">
    <source>
        <dbReference type="Proteomes" id="UP000574067"/>
    </source>
</evidence>
<name>A0A848FF78_9BURK</name>
<keyword evidence="1" id="KW-0472">Membrane</keyword>
<feature type="domain" description="VTT" evidence="2">
    <location>
        <begin position="25"/>
        <end position="144"/>
    </location>
</feature>
<dbReference type="Pfam" id="PF09335">
    <property type="entry name" value="VTT_dom"/>
    <property type="match status" value="1"/>
</dbReference>
<comment type="caution">
    <text evidence="3">The sequence shown here is derived from an EMBL/GenBank/DDBJ whole genome shotgun (WGS) entry which is preliminary data.</text>
</comment>
<evidence type="ECO:0000256" key="1">
    <source>
        <dbReference type="SAM" id="Phobius"/>
    </source>
</evidence>
<keyword evidence="1" id="KW-0812">Transmembrane</keyword>
<keyword evidence="1" id="KW-1133">Transmembrane helix</keyword>
<dbReference type="PANTHER" id="PTHR42709">
    <property type="entry name" value="ALKALINE PHOSPHATASE LIKE PROTEIN"/>
    <property type="match status" value="1"/>
</dbReference>
<gene>
    <name evidence="3" type="ORF">HHL10_28345</name>
</gene>
<keyword evidence="4" id="KW-1185">Reference proteome</keyword>
<dbReference type="AlphaFoldDB" id="A0A848FF78"/>
<sequence length="187" mass="20644">MTMNLSALVETHGYWMLALGCLVEGETVLVLAGFAAHKGLLEPAGVLAVATVMAMVGDQIYFWLGRWRGPWLLARHPSLAAKAERVHRLLDRWHAPLIIGLRFAYGLRIAGPIFIGASPLPAWRFTLYNGIGAAIWAVLVGGLGWVFGATAQALLGELQRYQMVAVGVVLGTGLLLWLWRRHRRRLR</sequence>
<dbReference type="InterPro" id="IPR032816">
    <property type="entry name" value="VTT_dom"/>
</dbReference>
<feature type="transmembrane region" description="Helical" evidence="1">
    <location>
        <begin position="127"/>
        <end position="148"/>
    </location>
</feature>